<evidence type="ECO:0000313" key="2">
    <source>
        <dbReference type="Proteomes" id="UP001055172"/>
    </source>
</evidence>
<dbReference type="EMBL" id="BPPX01000033">
    <property type="protein sequence ID" value="GJC88497.1"/>
    <property type="molecule type" value="Genomic_DNA"/>
</dbReference>
<organism evidence="1 2">
    <name type="scientific">Colletotrichum liriopes</name>
    <dbReference type="NCBI Taxonomy" id="708192"/>
    <lineage>
        <taxon>Eukaryota</taxon>
        <taxon>Fungi</taxon>
        <taxon>Dikarya</taxon>
        <taxon>Ascomycota</taxon>
        <taxon>Pezizomycotina</taxon>
        <taxon>Sordariomycetes</taxon>
        <taxon>Hypocreomycetidae</taxon>
        <taxon>Glomerellales</taxon>
        <taxon>Glomerellaceae</taxon>
        <taxon>Colletotrichum</taxon>
        <taxon>Colletotrichum spaethianum species complex</taxon>
    </lineage>
</organism>
<evidence type="ECO:0000313" key="1">
    <source>
        <dbReference type="EMBL" id="GJC88497.1"/>
    </source>
</evidence>
<proteinExistence type="predicted"/>
<keyword evidence="2" id="KW-1185">Reference proteome</keyword>
<dbReference type="Proteomes" id="UP001055172">
    <property type="component" value="Unassembled WGS sequence"/>
</dbReference>
<protein>
    <submittedName>
        <fullName evidence="1">Uncharacterized protein</fullName>
    </submittedName>
</protein>
<gene>
    <name evidence="1" type="ORF">ColLi_11335</name>
</gene>
<name>A0AA37LXN7_9PEZI</name>
<comment type="caution">
    <text evidence="1">The sequence shown here is derived from an EMBL/GenBank/DDBJ whole genome shotgun (WGS) entry which is preliminary data.</text>
</comment>
<accession>A0AA37LXN7</accession>
<dbReference type="AlphaFoldDB" id="A0AA37LXN7"/>
<sequence length="135" mass="15208">MRRLRTSDVAAQNQFFEAVANAIAVWNYLNHPDVLPTVQDNRQNIIDAARLIATLITEFASLEALVMEFDDAWYENAADRTRTWVDEMLDEMEQGLAPLILSGRAPPNTSAIVAMIASMRNLRGDIRAPPRKKKP</sequence>
<reference evidence="1 2" key="1">
    <citation type="submission" date="2021-07" db="EMBL/GenBank/DDBJ databases">
        <title>Genome data of Colletotrichum spaethianum.</title>
        <authorList>
            <person name="Utami Y.D."/>
            <person name="Hiruma K."/>
        </authorList>
    </citation>
    <scope>NUCLEOTIDE SEQUENCE [LARGE SCALE GENOMIC DNA]</scope>
    <source>
        <strain evidence="1 2">MAFF 242679</strain>
    </source>
</reference>